<dbReference type="InterPro" id="IPR000531">
    <property type="entry name" value="Beta-barrel_TonB"/>
</dbReference>
<gene>
    <name evidence="15" type="ORF">M0L20_13925</name>
</gene>
<keyword evidence="8 10" id="KW-0472">Membrane</keyword>
<proteinExistence type="inferred from homology"/>
<dbReference type="InterPro" id="IPR037066">
    <property type="entry name" value="Plug_dom_sf"/>
</dbReference>
<evidence type="ECO:0000313" key="15">
    <source>
        <dbReference type="EMBL" id="MCK8492961.1"/>
    </source>
</evidence>
<evidence type="ECO:0000256" key="4">
    <source>
        <dbReference type="ARBA" id="ARBA00022692"/>
    </source>
</evidence>
<dbReference type="InterPro" id="IPR008969">
    <property type="entry name" value="CarboxyPept-like_regulatory"/>
</dbReference>
<dbReference type="RefSeq" id="WP_232561523.1">
    <property type="nucleotide sequence ID" value="NZ_JALPRF010000002.1"/>
</dbReference>
<evidence type="ECO:0000256" key="9">
    <source>
        <dbReference type="ARBA" id="ARBA00023237"/>
    </source>
</evidence>
<keyword evidence="2 10" id="KW-0813">Transport</keyword>
<feature type="domain" description="TonB-dependent receptor plug" evidence="14">
    <location>
        <begin position="115"/>
        <end position="234"/>
    </location>
</feature>
<evidence type="ECO:0000256" key="11">
    <source>
        <dbReference type="RuleBase" id="RU003357"/>
    </source>
</evidence>
<evidence type="ECO:0000256" key="7">
    <source>
        <dbReference type="ARBA" id="ARBA00023077"/>
    </source>
</evidence>
<feature type="domain" description="TonB-dependent receptor-like beta-barrel" evidence="13">
    <location>
        <begin position="417"/>
        <end position="1007"/>
    </location>
</feature>
<feature type="signal peptide" evidence="12">
    <location>
        <begin position="1"/>
        <end position="21"/>
    </location>
</feature>
<keyword evidence="15" id="KW-0675">Receptor</keyword>
<dbReference type="NCBIfam" id="TIGR04056">
    <property type="entry name" value="OMP_RagA_SusC"/>
    <property type="match status" value="1"/>
</dbReference>
<feature type="chain" id="PRO_5045051653" evidence="12">
    <location>
        <begin position="22"/>
        <end position="1056"/>
    </location>
</feature>
<keyword evidence="6" id="KW-0406">Ion transport</keyword>
<dbReference type="InterPro" id="IPR023997">
    <property type="entry name" value="TonB-dep_OMP_SusC/RagA_CS"/>
</dbReference>
<protein>
    <submittedName>
        <fullName evidence="15">TonB-dependent receptor</fullName>
    </submittedName>
</protein>
<evidence type="ECO:0000256" key="12">
    <source>
        <dbReference type="SAM" id="SignalP"/>
    </source>
</evidence>
<dbReference type="Pfam" id="PF13715">
    <property type="entry name" value="CarbopepD_reg_2"/>
    <property type="match status" value="1"/>
</dbReference>
<evidence type="ECO:0000259" key="14">
    <source>
        <dbReference type="Pfam" id="PF07715"/>
    </source>
</evidence>
<comment type="subcellular location">
    <subcellularLocation>
        <location evidence="1 10">Cell outer membrane</location>
        <topology evidence="1 10">Multi-pass membrane protein</topology>
    </subcellularLocation>
</comment>
<dbReference type="Pfam" id="PF07715">
    <property type="entry name" value="Plug"/>
    <property type="match status" value="1"/>
</dbReference>
<evidence type="ECO:0000256" key="6">
    <source>
        <dbReference type="ARBA" id="ARBA00023065"/>
    </source>
</evidence>
<comment type="caution">
    <text evidence="15">The sequence shown here is derived from an EMBL/GenBank/DDBJ whole genome shotgun (WGS) entry which is preliminary data.</text>
</comment>
<dbReference type="SUPFAM" id="SSF56935">
    <property type="entry name" value="Porins"/>
    <property type="match status" value="1"/>
</dbReference>
<dbReference type="Gene3D" id="2.170.130.10">
    <property type="entry name" value="TonB-dependent receptor, plug domain"/>
    <property type="match status" value="1"/>
</dbReference>
<dbReference type="SUPFAM" id="SSF49464">
    <property type="entry name" value="Carboxypeptidase regulatory domain-like"/>
    <property type="match status" value="1"/>
</dbReference>
<keyword evidence="16" id="KW-1185">Reference proteome</keyword>
<evidence type="ECO:0000256" key="10">
    <source>
        <dbReference type="PROSITE-ProRule" id="PRU01360"/>
    </source>
</evidence>
<dbReference type="PANTHER" id="PTHR30069">
    <property type="entry name" value="TONB-DEPENDENT OUTER MEMBRANE RECEPTOR"/>
    <property type="match status" value="1"/>
</dbReference>
<evidence type="ECO:0000256" key="5">
    <source>
        <dbReference type="ARBA" id="ARBA00022729"/>
    </source>
</evidence>
<dbReference type="InterPro" id="IPR023996">
    <property type="entry name" value="TonB-dep_OMP_SusC/RagA"/>
</dbReference>
<name>A0ABT0HLA8_9BACT</name>
<accession>A0ABT0HLA8</accession>
<organism evidence="15 16">
    <name type="scientific">Spirosoma liriopis</name>
    <dbReference type="NCBI Taxonomy" id="2937440"/>
    <lineage>
        <taxon>Bacteria</taxon>
        <taxon>Pseudomonadati</taxon>
        <taxon>Bacteroidota</taxon>
        <taxon>Cytophagia</taxon>
        <taxon>Cytophagales</taxon>
        <taxon>Cytophagaceae</taxon>
        <taxon>Spirosoma</taxon>
    </lineage>
</organism>
<dbReference type="Pfam" id="PF00593">
    <property type="entry name" value="TonB_dep_Rec_b-barrel"/>
    <property type="match status" value="1"/>
</dbReference>
<evidence type="ECO:0000313" key="16">
    <source>
        <dbReference type="Proteomes" id="UP001202180"/>
    </source>
</evidence>
<dbReference type="Gene3D" id="2.40.170.20">
    <property type="entry name" value="TonB-dependent receptor, beta-barrel domain"/>
    <property type="match status" value="1"/>
</dbReference>
<evidence type="ECO:0000256" key="1">
    <source>
        <dbReference type="ARBA" id="ARBA00004571"/>
    </source>
</evidence>
<dbReference type="Proteomes" id="UP001202180">
    <property type="component" value="Unassembled WGS sequence"/>
</dbReference>
<comment type="similarity">
    <text evidence="10 11">Belongs to the TonB-dependent receptor family.</text>
</comment>
<sequence length="1056" mass="114847">MRKILLGSWLLSLLFCLPVLAQDVAVSGRVTSSDDDSPLPGVTVQLKGTQRGTTTDAQGNYRLNASANGTLVFSFIGYTSQETAIGSRSTINVKLSGDSQQLSEVVVTGYGTQQRRDVTGSVGTIKGDGVKNIAVPSFDKYLQGQVAGVQASVPGGVLGQAATVRIRGTNSISNGADPLYVVDGVPYITGNQGASTSNPYNPLGDINPNDIESVEVLKDGSATAIYGSRAANGVILITTKRGKKGAPRVSYDGWFAVAQPAKRFDLLNADEFVTIANEKLTNAGLAANAFPTSNTATGQNYNTDWQDVILRSGFQQNHSLSFSGGTDQTNYYFSLGYANLEGNIVGNNQKKYSARARLDQKAFNDKVTFGTNIFATHTTNTGLNQGTNALSGNVAGAIYAFPNVPVKYPDGTYNIEGQSLGRGANTRALYGNYTNQQFILDNNIYRNQNLNLTGNAYIDVEIVKGLNARSQIGINYLSNEDFVYLNPDHGDGFSIKGSVDQTYQPQFRYNWQNTLSYNRTMGQHKIGAVVGFELQKTNFRWFESYGYSISDKYFGVNGNIITGSLTNQQIYGSASQRAFESVFGRANYSYGDRYLITATLRQDKISSLPIGNQGALLPGVSVGWRLSEESFLKSATFLSELKLRGGYAQVGNVEIGNYPYAGIFAATQYGDVSGIRFNQVGNNNLKFETSNKLNLGVDASFFSNRISFTAEYFRNNIDNLILQAPTAPSLGVPGPGANINSIAQNIGKMYNQGVEFSLSTVNFQKNNFSWRTNFNLTFVKNKILQLVNGTDIIPSPTSPYNILREGESIGAFWGYVSRGVNASNGNPIFEKADGSQVQYLIGKTTTATNNFLWATYDPANPSNVATAANALTASDKKILGVGNPTWYGGFNNSFNYKNFDATLFLTFAGGNKIYNITRQEQLNNQVFANAGRELLNRWTGEGQVTDVPRLYFNSDANVLQTGNLNSRFLEDGSFLRVQNISVGYTLPTGIRNKIRANTFRIYAQIQNAHVFTKYKGLDPELNGITTTNLAANAQPGLDNRTNPVPRTYTVGLNLNF</sequence>
<evidence type="ECO:0000256" key="8">
    <source>
        <dbReference type="ARBA" id="ARBA00023136"/>
    </source>
</evidence>
<keyword evidence="7 11" id="KW-0798">TonB box</keyword>
<evidence type="ECO:0000256" key="2">
    <source>
        <dbReference type="ARBA" id="ARBA00022448"/>
    </source>
</evidence>
<keyword evidence="5 12" id="KW-0732">Signal</keyword>
<reference evidence="15 16" key="1">
    <citation type="submission" date="2022-04" db="EMBL/GenBank/DDBJ databases">
        <title>Spirosoma sp. strain RP8 genome sequencing and assembly.</title>
        <authorList>
            <person name="Jung Y."/>
        </authorList>
    </citation>
    <scope>NUCLEOTIDE SEQUENCE [LARGE SCALE GENOMIC DNA]</scope>
    <source>
        <strain evidence="15 16">RP8</strain>
    </source>
</reference>
<keyword evidence="3 10" id="KW-1134">Transmembrane beta strand</keyword>
<dbReference type="EMBL" id="JALPRF010000002">
    <property type="protein sequence ID" value="MCK8492961.1"/>
    <property type="molecule type" value="Genomic_DNA"/>
</dbReference>
<dbReference type="InterPro" id="IPR039426">
    <property type="entry name" value="TonB-dep_rcpt-like"/>
</dbReference>
<evidence type="ECO:0000256" key="3">
    <source>
        <dbReference type="ARBA" id="ARBA00022452"/>
    </source>
</evidence>
<evidence type="ECO:0000259" key="13">
    <source>
        <dbReference type="Pfam" id="PF00593"/>
    </source>
</evidence>
<dbReference type="InterPro" id="IPR036942">
    <property type="entry name" value="Beta-barrel_TonB_sf"/>
</dbReference>
<keyword evidence="4 10" id="KW-0812">Transmembrane</keyword>
<dbReference type="PROSITE" id="PS52016">
    <property type="entry name" value="TONB_DEPENDENT_REC_3"/>
    <property type="match status" value="1"/>
</dbReference>
<dbReference type="PANTHER" id="PTHR30069:SF53">
    <property type="entry name" value="COLICIN I RECEPTOR-RELATED"/>
    <property type="match status" value="1"/>
</dbReference>
<dbReference type="InterPro" id="IPR012910">
    <property type="entry name" value="Plug_dom"/>
</dbReference>
<dbReference type="NCBIfam" id="TIGR04057">
    <property type="entry name" value="SusC_RagA_signa"/>
    <property type="match status" value="1"/>
</dbReference>
<dbReference type="Gene3D" id="2.60.40.1120">
    <property type="entry name" value="Carboxypeptidase-like, regulatory domain"/>
    <property type="match status" value="1"/>
</dbReference>
<keyword evidence="9 10" id="KW-0998">Cell outer membrane</keyword>